<evidence type="ECO:0000313" key="1">
    <source>
        <dbReference type="EMBL" id="RRD90334.1"/>
    </source>
</evidence>
<keyword evidence="2" id="KW-1185">Reference proteome</keyword>
<organism evidence="1 2">
    <name type="scientific">Conchiformibius steedae</name>
    <dbReference type="NCBI Taxonomy" id="153493"/>
    <lineage>
        <taxon>Bacteria</taxon>
        <taxon>Pseudomonadati</taxon>
        <taxon>Pseudomonadota</taxon>
        <taxon>Betaproteobacteria</taxon>
        <taxon>Neisseriales</taxon>
        <taxon>Neisseriaceae</taxon>
        <taxon>Conchiformibius</taxon>
    </lineage>
</organism>
<accession>A0A3P2A4K3</accession>
<dbReference type="AlphaFoldDB" id="A0A3P2A4K3"/>
<sequence length="85" mass="9651">MCAWGKIQSLIWARRFSPVFLITKMFQYTGLHIKHSPMCCPDSDGLTPRRNKKTYFTAVNGRVSNRKGIFDEKSKSANLTRAAGI</sequence>
<dbReference type="EMBL" id="RQYC01000006">
    <property type="protein sequence ID" value="RRD90334.1"/>
    <property type="molecule type" value="Genomic_DNA"/>
</dbReference>
<dbReference type="Proteomes" id="UP000269923">
    <property type="component" value="Unassembled WGS sequence"/>
</dbReference>
<proteinExistence type="predicted"/>
<gene>
    <name evidence="1" type="ORF">EII21_05275</name>
</gene>
<protein>
    <submittedName>
        <fullName evidence="1">Uncharacterized protein</fullName>
    </submittedName>
</protein>
<comment type="caution">
    <text evidence="1">The sequence shown here is derived from an EMBL/GenBank/DDBJ whole genome shotgun (WGS) entry which is preliminary data.</text>
</comment>
<reference evidence="1 2" key="1">
    <citation type="submission" date="2018-11" db="EMBL/GenBank/DDBJ databases">
        <title>Genomes From Bacteria Associated with the Canine Oral Cavity: a Test Case for Automated Genome-Based Taxonomic Assignment.</title>
        <authorList>
            <person name="Coil D.A."/>
            <person name="Jospin G."/>
            <person name="Darling A.E."/>
            <person name="Wallis C."/>
            <person name="Davis I.J."/>
            <person name="Harris S."/>
            <person name="Eisen J.A."/>
            <person name="Holcombe L.J."/>
            <person name="O'Flynn C."/>
        </authorList>
    </citation>
    <scope>NUCLEOTIDE SEQUENCE [LARGE SCALE GENOMIC DNA]</scope>
    <source>
        <strain evidence="1 2">COT-280</strain>
    </source>
</reference>
<evidence type="ECO:0000313" key="2">
    <source>
        <dbReference type="Proteomes" id="UP000269923"/>
    </source>
</evidence>
<name>A0A3P2A4K3_9NEIS</name>